<dbReference type="RefSeq" id="WP_088618068.1">
    <property type="nucleotide sequence ID" value="NZ_CP022129.1"/>
</dbReference>
<dbReference type="CDD" id="cd02522">
    <property type="entry name" value="GT_2_like_a"/>
    <property type="match status" value="1"/>
</dbReference>
<dbReference type="OrthoDB" id="5291101at2"/>
<proteinExistence type="predicted"/>
<sequence>MYFSIIIPTLNEAAGISACLAALQPLRSVCELIVVDGGSTDATAALATPWVDQCLCSPPGRAKQMNYGAAHAAGEVLVFLHADTFLPDQALAMIAESLGQGRCWGRFDVRLSGGHFLLKIIALMMNARSCLTGIATGDQVIFVTRKAFMAVECYPDIALMEDIALSTALGKLGRPVCLRAKVTSSGRRWLGFGVLHTIVLMWWLRWRFACGDAPERLAAIYARGRLWMR</sequence>
<keyword evidence="4 7" id="KW-0808">Transferase</keyword>
<keyword evidence="3" id="KW-0328">Glycosyltransferase</keyword>
<dbReference type="InterPro" id="IPR026461">
    <property type="entry name" value="Trfase_2_rSAM/seldom_assoc"/>
</dbReference>
<dbReference type="AlphaFoldDB" id="A0A1Z4BV61"/>
<evidence type="ECO:0000256" key="5">
    <source>
        <dbReference type="ARBA" id="ARBA00023136"/>
    </source>
</evidence>
<gene>
    <name evidence="7" type="ORF">CEK71_03400</name>
</gene>
<evidence type="ECO:0000256" key="2">
    <source>
        <dbReference type="ARBA" id="ARBA00022475"/>
    </source>
</evidence>
<dbReference type="SUPFAM" id="SSF53448">
    <property type="entry name" value="Nucleotide-diphospho-sugar transferases"/>
    <property type="match status" value="1"/>
</dbReference>
<dbReference type="EMBL" id="CP022129">
    <property type="protein sequence ID" value="ASF45185.1"/>
    <property type="molecule type" value="Genomic_DNA"/>
</dbReference>
<evidence type="ECO:0000256" key="1">
    <source>
        <dbReference type="ARBA" id="ARBA00004236"/>
    </source>
</evidence>
<evidence type="ECO:0000313" key="7">
    <source>
        <dbReference type="EMBL" id="ASF45185.1"/>
    </source>
</evidence>
<dbReference type="KEGG" id="mpsy:CEK71_03400"/>
<dbReference type="Pfam" id="PF00535">
    <property type="entry name" value="Glycos_transf_2"/>
    <property type="match status" value="1"/>
</dbReference>
<dbReference type="InterPro" id="IPR001173">
    <property type="entry name" value="Glyco_trans_2-like"/>
</dbReference>
<dbReference type="GO" id="GO:0016757">
    <property type="term" value="F:glycosyltransferase activity"/>
    <property type="evidence" value="ECO:0007669"/>
    <property type="project" value="UniProtKB-KW"/>
</dbReference>
<keyword evidence="5" id="KW-0472">Membrane</keyword>
<dbReference type="PANTHER" id="PTHR43646">
    <property type="entry name" value="GLYCOSYLTRANSFERASE"/>
    <property type="match status" value="1"/>
</dbReference>
<accession>A0A1Z4BV61</accession>
<dbReference type="PANTHER" id="PTHR43646:SF2">
    <property type="entry name" value="GLYCOSYLTRANSFERASE 2-LIKE DOMAIN-CONTAINING PROTEIN"/>
    <property type="match status" value="1"/>
</dbReference>
<dbReference type="Gene3D" id="3.90.550.10">
    <property type="entry name" value="Spore Coat Polysaccharide Biosynthesis Protein SpsA, Chain A"/>
    <property type="match status" value="1"/>
</dbReference>
<dbReference type="GO" id="GO:0005886">
    <property type="term" value="C:plasma membrane"/>
    <property type="evidence" value="ECO:0007669"/>
    <property type="project" value="UniProtKB-SubCell"/>
</dbReference>
<feature type="domain" description="Glycosyltransferase 2-like" evidence="6">
    <location>
        <begin position="4"/>
        <end position="109"/>
    </location>
</feature>
<keyword evidence="2" id="KW-1003">Cell membrane</keyword>
<dbReference type="NCBIfam" id="TIGR04283">
    <property type="entry name" value="glyco_like_mftF"/>
    <property type="match status" value="1"/>
</dbReference>
<protein>
    <submittedName>
        <fullName evidence="7">Glycosyl transferase</fullName>
    </submittedName>
</protein>
<name>A0A1Z4BV61_9GAMM</name>
<evidence type="ECO:0000256" key="3">
    <source>
        <dbReference type="ARBA" id="ARBA00022676"/>
    </source>
</evidence>
<organism evidence="7 8">
    <name type="scientific">Methylovulum psychrotolerans</name>
    <dbReference type="NCBI Taxonomy" id="1704499"/>
    <lineage>
        <taxon>Bacteria</taxon>
        <taxon>Pseudomonadati</taxon>
        <taxon>Pseudomonadota</taxon>
        <taxon>Gammaproteobacteria</taxon>
        <taxon>Methylococcales</taxon>
        <taxon>Methylococcaceae</taxon>
        <taxon>Methylovulum</taxon>
    </lineage>
</organism>
<evidence type="ECO:0000256" key="4">
    <source>
        <dbReference type="ARBA" id="ARBA00022679"/>
    </source>
</evidence>
<dbReference type="Proteomes" id="UP000197019">
    <property type="component" value="Chromosome"/>
</dbReference>
<reference evidence="7 8" key="1">
    <citation type="submission" date="2017-06" db="EMBL/GenBank/DDBJ databases">
        <title>Genome Sequencing of the methanotroph Methylovulum psychrotolerants str. HV10-M2 isolated from a high-altitude environment.</title>
        <authorList>
            <person name="Mateos-Rivera A."/>
        </authorList>
    </citation>
    <scope>NUCLEOTIDE SEQUENCE [LARGE SCALE GENOMIC DNA]</scope>
    <source>
        <strain evidence="7 8">HV10_M2</strain>
    </source>
</reference>
<comment type="subcellular location">
    <subcellularLocation>
        <location evidence="1">Cell membrane</location>
    </subcellularLocation>
</comment>
<evidence type="ECO:0000259" key="6">
    <source>
        <dbReference type="Pfam" id="PF00535"/>
    </source>
</evidence>
<evidence type="ECO:0000313" key="8">
    <source>
        <dbReference type="Proteomes" id="UP000197019"/>
    </source>
</evidence>
<dbReference type="InterPro" id="IPR029044">
    <property type="entry name" value="Nucleotide-diphossugar_trans"/>
</dbReference>
<keyword evidence="8" id="KW-1185">Reference proteome</keyword>